<dbReference type="EMBL" id="JAEANY010000002">
    <property type="protein sequence ID" value="MBH5322442.1"/>
    <property type="molecule type" value="Genomic_DNA"/>
</dbReference>
<feature type="transmembrane region" description="Helical" evidence="1">
    <location>
        <begin position="217"/>
        <end position="235"/>
    </location>
</feature>
<feature type="transmembrane region" description="Helical" evidence="1">
    <location>
        <begin position="109"/>
        <end position="129"/>
    </location>
</feature>
<gene>
    <name evidence="2" type="ORF">I5L03_07565</name>
</gene>
<sequence length="444" mass="49767">MWTIHFFTLFCSAILLIYLFKRGGYVEFPFLAAMMLLGWFVPQLYIFASNRTYDSFLIDPLVIFAALSVGALLLGWQFGRSWGLKAANNAETERSFDFRTDISSDTITLWPLALLTVFVIIIQVLVLNIQQSTLERGGPTGVITILAFLADLRSIGLAFSLILFLSRPSMPVLVLLLGNLACFFPSIVLQVKRNDIVEVCFVVIASYWLVKRKLVPRLLIAAGSAGILVLVSSISQLRRITGFETTQFGERQVAMPSFSDIAEIDFMQGLKDTFTSASLEVQNAAYFMNYINENSMWSYGGQFWNRLVKLYVPGQFVGQDTKDSLYQGLFLYGEEFSRTFYQRSEGSTITGFTQAFADFSYAGCLVFLVTGFFIGRAFGSALTGSLTAAVFYIGTTVVALHALTHDSYWYLAFAPFYLAIAWLLIRFSRRDTYMRTVVQAPAAI</sequence>
<feature type="transmembrane region" description="Helical" evidence="1">
    <location>
        <begin position="408"/>
        <end position="425"/>
    </location>
</feature>
<keyword evidence="1" id="KW-0472">Membrane</keyword>
<dbReference type="Proteomes" id="UP000602442">
    <property type="component" value="Unassembled WGS sequence"/>
</dbReference>
<feature type="transmembrane region" description="Helical" evidence="1">
    <location>
        <begin position="381"/>
        <end position="402"/>
    </location>
</feature>
<dbReference type="RefSeq" id="WP_197921139.1">
    <property type="nucleotide sequence ID" value="NZ_CAWPTA010000007.1"/>
</dbReference>
<keyword evidence="1" id="KW-1133">Transmembrane helix</keyword>
<organism evidence="2 3">
    <name type="scientific">Aurantiacibacter sediminis</name>
    <dbReference type="NCBI Taxonomy" id="2793064"/>
    <lineage>
        <taxon>Bacteria</taxon>
        <taxon>Pseudomonadati</taxon>
        <taxon>Pseudomonadota</taxon>
        <taxon>Alphaproteobacteria</taxon>
        <taxon>Sphingomonadales</taxon>
        <taxon>Erythrobacteraceae</taxon>
        <taxon>Aurantiacibacter</taxon>
    </lineage>
</organism>
<evidence type="ECO:0008006" key="4">
    <source>
        <dbReference type="Google" id="ProtNLM"/>
    </source>
</evidence>
<evidence type="ECO:0000313" key="2">
    <source>
        <dbReference type="EMBL" id="MBH5322442.1"/>
    </source>
</evidence>
<evidence type="ECO:0000313" key="3">
    <source>
        <dbReference type="Proteomes" id="UP000602442"/>
    </source>
</evidence>
<comment type="caution">
    <text evidence="2">The sequence shown here is derived from an EMBL/GenBank/DDBJ whole genome shotgun (WGS) entry which is preliminary data.</text>
</comment>
<keyword evidence="1" id="KW-0812">Transmembrane</keyword>
<evidence type="ECO:0000256" key="1">
    <source>
        <dbReference type="SAM" id="Phobius"/>
    </source>
</evidence>
<name>A0ABS0N3B3_9SPHN</name>
<keyword evidence="3" id="KW-1185">Reference proteome</keyword>
<feature type="transmembrane region" description="Helical" evidence="1">
    <location>
        <begin position="6"/>
        <end position="21"/>
    </location>
</feature>
<protein>
    <recommendedName>
        <fullName evidence="4">Oligosaccharide repeat unit polymerase</fullName>
    </recommendedName>
</protein>
<feature type="transmembrane region" description="Helical" evidence="1">
    <location>
        <begin position="172"/>
        <end position="189"/>
    </location>
</feature>
<proteinExistence type="predicted"/>
<accession>A0ABS0N3B3</accession>
<feature type="transmembrane region" description="Helical" evidence="1">
    <location>
        <begin position="60"/>
        <end position="79"/>
    </location>
</feature>
<reference evidence="2 3" key="1">
    <citation type="submission" date="2020-11" db="EMBL/GenBank/DDBJ databases">
        <title>Erythrobacter sediminis sp. nov., a marine bacterium from a tidal flat of Garorim Bay.</title>
        <authorList>
            <person name="Kim D."/>
            <person name="Yoo Y."/>
            <person name="Kim J.-J."/>
        </authorList>
    </citation>
    <scope>NUCLEOTIDE SEQUENCE [LARGE SCALE GENOMIC DNA]</scope>
    <source>
        <strain evidence="2 3">JGD-13</strain>
    </source>
</reference>
<feature type="transmembrane region" description="Helical" evidence="1">
    <location>
        <begin position="355"/>
        <end position="374"/>
    </location>
</feature>
<feature type="transmembrane region" description="Helical" evidence="1">
    <location>
        <begin position="141"/>
        <end position="165"/>
    </location>
</feature>
<feature type="transmembrane region" description="Helical" evidence="1">
    <location>
        <begin position="28"/>
        <end position="48"/>
    </location>
</feature>